<name>A0A1H8CPZ4_9PROT</name>
<dbReference type="PROSITE" id="PS51257">
    <property type="entry name" value="PROKAR_LIPOPROTEIN"/>
    <property type="match status" value="1"/>
</dbReference>
<dbReference type="InterPro" id="IPR013783">
    <property type="entry name" value="Ig-like_fold"/>
</dbReference>
<gene>
    <name evidence="2" type="ORF">SAMN05216325_10576</name>
</gene>
<dbReference type="Proteomes" id="UP000199459">
    <property type="component" value="Unassembled WGS sequence"/>
</dbReference>
<evidence type="ECO:0000256" key="1">
    <source>
        <dbReference type="SAM" id="Phobius"/>
    </source>
</evidence>
<proteinExistence type="predicted"/>
<organism evidence="2 3">
    <name type="scientific">Nitrosomonas marina</name>
    <dbReference type="NCBI Taxonomy" id="917"/>
    <lineage>
        <taxon>Bacteria</taxon>
        <taxon>Pseudomonadati</taxon>
        <taxon>Pseudomonadota</taxon>
        <taxon>Betaproteobacteria</taxon>
        <taxon>Nitrosomonadales</taxon>
        <taxon>Nitrosomonadaceae</taxon>
        <taxon>Nitrosomonas</taxon>
    </lineage>
</organism>
<keyword evidence="1" id="KW-0472">Membrane</keyword>
<dbReference type="Gene3D" id="2.60.40.10">
    <property type="entry name" value="Immunoglobulins"/>
    <property type="match status" value="1"/>
</dbReference>
<dbReference type="AlphaFoldDB" id="A0A1H8CPZ4"/>
<feature type="transmembrane region" description="Helical" evidence="1">
    <location>
        <begin position="128"/>
        <end position="147"/>
    </location>
</feature>
<sequence>MHLFQTKVDLKKKSISFGLFIAVFLFWQSCTGQAAAVVFMNDRHITNNTGYMLLNWQNKELTPVELQQAARYSFDNPITLYKGKNSSFMLSGLADGTYYYRIRAHQKQPGTWSDTVRLDVAHYSLARVWLLFIAGALVFLSVAWVIFRGAADES</sequence>
<protein>
    <recommendedName>
        <fullName evidence="4">Fibronectin type-III domain-containing protein</fullName>
    </recommendedName>
</protein>
<reference evidence="2 3" key="1">
    <citation type="submission" date="2016-10" db="EMBL/GenBank/DDBJ databases">
        <authorList>
            <person name="de Groot N.N."/>
        </authorList>
    </citation>
    <scope>NUCLEOTIDE SEQUENCE [LARGE SCALE GENOMIC DNA]</scope>
    <source>
        <strain evidence="2 3">Nm22</strain>
    </source>
</reference>
<keyword evidence="1" id="KW-0812">Transmembrane</keyword>
<dbReference type="EMBL" id="FOCP01000005">
    <property type="protein sequence ID" value="SEM96962.1"/>
    <property type="molecule type" value="Genomic_DNA"/>
</dbReference>
<dbReference type="STRING" id="917.SAMN05216326_1109"/>
<keyword evidence="1" id="KW-1133">Transmembrane helix</keyword>
<evidence type="ECO:0000313" key="3">
    <source>
        <dbReference type="Proteomes" id="UP000199459"/>
    </source>
</evidence>
<accession>A0A1H8CPZ4</accession>
<evidence type="ECO:0000313" key="2">
    <source>
        <dbReference type="EMBL" id="SEM96962.1"/>
    </source>
</evidence>
<evidence type="ECO:0008006" key="4">
    <source>
        <dbReference type="Google" id="ProtNLM"/>
    </source>
</evidence>